<accession>A0A4Q1SKL8</accession>
<evidence type="ECO:0000313" key="2">
    <source>
        <dbReference type="EMBL" id="RXS98013.1"/>
    </source>
</evidence>
<dbReference type="Proteomes" id="UP000290253">
    <property type="component" value="Unassembled WGS sequence"/>
</dbReference>
<evidence type="ECO:0000313" key="3">
    <source>
        <dbReference type="Proteomes" id="UP000290253"/>
    </source>
</evidence>
<dbReference type="OrthoDB" id="423130at2"/>
<proteinExistence type="predicted"/>
<dbReference type="Gene3D" id="2.40.128.270">
    <property type="match status" value="1"/>
</dbReference>
<comment type="caution">
    <text evidence="2">The sequence shown here is derived from an EMBL/GenBank/DDBJ whole genome shotgun (WGS) entry which is preliminary data.</text>
</comment>
<organism evidence="2 3">
    <name type="scientific">Silvibacterium dinghuense</name>
    <dbReference type="NCBI Taxonomy" id="1560006"/>
    <lineage>
        <taxon>Bacteria</taxon>
        <taxon>Pseudomonadati</taxon>
        <taxon>Acidobacteriota</taxon>
        <taxon>Terriglobia</taxon>
        <taxon>Terriglobales</taxon>
        <taxon>Acidobacteriaceae</taxon>
        <taxon>Silvibacterium</taxon>
    </lineage>
</organism>
<dbReference type="PANTHER" id="PTHR35535">
    <property type="entry name" value="HEAT SHOCK PROTEIN HSLJ"/>
    <property type="match status" value="1"/>
</dbReference>
<gene>
    <name evidence="2" type="ORF">ESZ00_09260</name>
</gene>
<reference evidence="2 3" key="1">
    <citation type="journal article" date="2016" name="Int. J. Syst. Evol. Microbiol.">
        <title>Acidipila dinghuensis sp. nov., an acidobacterium isolated from forest soil.</title>
        <authorList>
            <person name="Jiang Y.W."/>
            <person name="Wang J."/>
            <person name="Chen M.H."/>
            <person name="Lv Y.Y."/>
            <person name="Qiu L.H."/>
        </authorList>
    </citation>
    <scope>NUCLEOTIDE SEQUENCE [LARGE SCALE GENOMIC DNA]</scope>
    <source>
        <strain evidence="2 3">DHOF10</strain>
    </source>
</reference>
<dbReference type="InterPro" id="IPR005184">
    <property type="entry name" value="DUF306_Meta_HslJ"/>
</dbReference>
<feature type="domain" description="DUF306" evidence="1">
    <location>
        <begin position="128"/>
        <end position="234"/>
    </location>
</feature>
<dbReference type="AlphaFoldDB" id="A0A4Q1SKL8"/>
<keyword evidence="3" id="KW-1185">Reference proteome</keyword>
<dbReference type="InterPro" id="IPR038670">
    <property type="entry name" value="HslJ-like_sf"/>
</dbReference>
<dbReference type="InterPro" id="IPR053147">
    <property type="entry name" value="Hsp_HslJ-like"/>
</dbReference>
<name>A0A4Q1SKL8_9BACT</name>
<protein>
    <submittedName>
        <fullName evidence="2">META domain-containing protein</fullName>
    </submittedName>
</protein>
<dbReference type="Pfam" id="PF03724">
    <property type="entry name" value="META"/>
    <property type="match status" value="1"/>
</dbReference>
<evidence type="ECO:0000259" key="1">
    <source>
        <dbReference type="Pfam" id="PF03724"/>
    </source>
</evidence>
<dbReference type="PANTHER" id="PTHR35535:SF1">
    <property type="entry name" value="HEAT SHOCK PROTEIN HSLJ"/>
    <property type="match status" value="1"/>
</dbReference>
<sequence length="264" mass="27507">MIYRHPSGNEILLLRAGLCFAQGGSPAASAPFGREPAFCGVETESGAPSKLCLGGRQGTPAQSGPPGFFCWNRTSRGGGVFARVASHGDGGCMRIRMGFLVTAVVLAGATLLPGAWAQSKTTSHVGHTLTGTNWVLAEVHGESPENDTPQASIQLDAKTERLSGTGGCNRLLGSYETKLPATEAQPLHFKGVGSTMMACGAEAMQQEKSLLDALNATMAYRIRGTTLTLLGDASKDKTGKGRSVLARFEAADAIQAKETTAQPQ</sequence>
<dbReference type="EMBL" id="SDMK01000001">
    <property type="protein sequence ID" value="RXS98013.1"/>
    <property type="molecule type" value="Genomic_DNA"/>
</dbReference>